<evidence type="ECO:0000313" key="1">
    <source>
        <dbReference type="EMBL" id="GMQ64713.1"/>
    </source>
</evidence>
<reference evidence="1" key="1">
    <citation type="submission" date="2023-09" db="EMBL/GenBank/DDBJ databases">
        <title>Vallitalea sediminicola and Vallitalea maricola sp. nov., anaerobic bacteria isolated from marine sediment.</title>
        <authorList>
            <person name="Hirano S."/>
            <person name="Maeda A."/>
            <person name="Terahara T."/>
            <person name="Mori K."/>
            <person name="Hamada M."/>
            <person name="Matsumoto R."/>
            <person name="Kobayashi T."/>
        </authorList>
    </citation>
    <scope>NUCLEOTIDE SEQUENCE</scope>
    <source>
        <strain evidence="1">AN17-2</strain>
    </source>
</reference>
<accession>A0ACB5UQC3</accession>
<dbReference type="EMBL" id="BTPU01000077">
    <property type="protein sequence ID" value="GMQ64713.1"/>
    <property type="molecule type" value="Genomic_DNA"/>
</dbReference>
<proteinExistence type="predicted"/>
<dbReference type="Proteomes" id="UP001374599">
    <property type="component" value="Unassembled WGS sequence"/>
</dbReference>
<gene>
    <name evidence="1" type="ORF">AN2V17_39510</name>
</gene>
<name>A0ACB5UQC3_9FIRM</name>
<evidence type="ECO:0000313" key="2">
    <source>
        <dbReference type="Proteomes" id="UP001374599"/>
    </source>
</evidence>
<protein>
    <submittedName>
        <fullName evidence="1">ABC transporter substrate-binding protein</fullName>
    </submittedName>
</protein>
<keyword evidence="2" id="KW-1185">Reference proteome</keyword>
<comment type="caution">
    <text evidence="1">The sequence shown here is derived from an EMBL/GenBank/DDBJ whole genome shotgun (WGS) entry which is preliminary data.</text>
</comment>
<organism evidence="1 2">
    <name type="scientific">Vallitalea maricola</name>
    <dbReference type="NCBI Taxonomy" id="3074433"/>
    <lineage>
        <taxon>Bacteria</taxon>
        <taxon>Bacillati</taxon>
        <taxon>Bacillota</taxon>
        <taxon>Clostridia</taxon>
        <taxon>Lachnospirales</taxon>
        <taxon>Vallitaleaceae</taxon>
        <taxon>Vallitalea</taxon>
    </lineage>
</organism>
<sequence length="445" mass="49336">MKKIIALLLVLTMGLSLTACGGNKDDSNDTPNDSQKSTSKKDEKIEIRLLTRMAGTSTQVGIFKDIIKEFEAKHSDVVVVDESQGDESSFNNKLKADIASGTLPNIFRIQGVANLGDYIENGLIMNMDSALEADPEWSQGFTEGALKYYQVPGYEGTYAIPMESGLIGVFYNEALFKKANIDKFPETWSELKSAIEKLNAINVTPIALGAKTTYMAGHLHDQIFYKWMGTDAAKELGARNLKWTDEDVVETLGFVKELYDLKAFPEGVAGISDDIVLTQFLKGEAAMIITGPWNIGKLTNPEETEFVNDIKVAKFPYFDEKPEFKDQDMQIVSPYMVNGKLEGKEKEYTIELLKMLTSADAAKRYAEEAQFIVPRKDIDIDESKVSTLFTDVLKLSGTSAGMAVDVFDYDPLASMQDRTRNSIVGMFVGNTPEQAAQEIQSEIDK</sequence>